<proteinExistence type="predicted"/>
<dbReference type="Proteomes" id="UP000556026">
    <property type="component" value="Unassembled WGS sequence"/>
</dbReference>
<protein>
    <submittedName>
        <fullName evidence="3">Peptidase M24</fullName>
    </submittedName>
</protein>
<dbReference type="AlphaFoldDB" id="A0A6V8MHM1"/>
<dbReference type="GO" id="GO:0004222">
    <property type="term" value="F:metalloendopeptidase activity"/>
    <property type="evidence" value="ECO:0007669"/>
    <property type="project" value="TreeGrafter"/>
</dbReference>
<keyword evidence="4" id="KW-1185">Reference proteome</keyword>
<gene>
    <name evidence="3" type="ORF">GMST_15980</name>
</gene>
<dbReference type="InterPro" id="IPR011055">
    <property type="entry name" value="Dup_hybrid_motif"/>
</dbReference>
<reference evidence="4" key="1">
    <citation type="submission" date="2020-06" db="EMBL/GenBank/DDBJ databases">
        <title>Draft genomic sequence of Geomonas sp. Red330.</title>
        <authorList>
            <person name="Itoh H."/>
            <person name="Zhenxing X."/>
            <person name="Ushijima N."/>
            <person name="Masuda Y."/>
            <person name="Shiratori Y."/>
            <person name="Senoo K."/>
        </authorList>
    </citation>
    <scope>NUCLEOTIDE SEQUENCE [LARGE SCALE GENOMIC DNA]</scope>
    <source>
        <strain evidence="4">Red330</strain>
    </source>
</reference>
<name>A0A6V8MHM1_9BACT</name>
<dbReference type="EMBL" id="BLXX01000003">
    <property type="protein sequence ID" value="GFO59273.1"/>
    <property type="molecule type" value="Genomic_DNA"/>
</dbReference>
<evidence type="ECO:0000313" key="4">
    <source>
        <dbReference type="Proteomes" id="UP000556026"/>
    </source>
</evidence>
<keyword evidence="1" id="KW-0732">Signal</keyword>
<comment type="caution">
    <text evidence="3">The sequence shown here is derived from an EMBL/GenBank/DDBJ whole genome shotgun (WGS) entry which is preliminary data.</text>
</comment>
<feature type="domain" description="M23ase beta-sheet core" evidence="2">
    <location>
        <begin position="318"/>
        <end position="412"/>
    </location>
</feature>
<organism evidence="3 4">
    <name type="scientific">Geomonas silvestris</name>
    <dbReference type="NCBI Taxonomy" id="2740184"/>
    <lineage>
        <taxon>Bacteria</taxon>
        <taxon>Pseudomonadati</taxon>
        <taxon>Thermodesulfobacteriota</taxon>
        <taxon>Desulfuromonadia</taxon>
        <taxon>Geobacterales</taxon>
        <taxon>Geobacteraceae</taxon>
        <taxon>Geomonas</taxon>
    </lineage>
</organism>
<dbReference type="SUPFAM" id="SSF51261">
    <property type="entry name" value="Duplicated hybrid motif"/>
    <property type="match status" value="1"/>
</dbReference>
<dbReference type="Pfam" id="PF01551">
    <property type="entry name" value="Peptidase_M23"/>
    <property type="match status" value="1"/>
</dbReference>
<evidence type="ECO:0000256" key="1">
    <source>
        <dbReference type="ARBA" id="ARBA00022729"/>
    </source>
</evidence>
<dbReference type="Gene3D" id="2.70.70.10">
    <property type="entry name" value="Glucose Permease (Domain IIA)"/>
    <property type="match status" value="1"/>
</dbReference>
<evidence type="ECO:0000313" key="3">
    <source>
        <dbReference type="EMBL" id="GFO59273.1"/>
    </source>
</evidence>
<dbReference type="PANTHER" id="PTHR21666">
    <property type="entry name" value="PEPTIDASE-RELATED"/>
    <property type="match status" value="1"/>
</dbReference>
<dbReference type="CDD" id="cd12797">
    <property type="entry name" value="M23_peptidase"/>
    <property type="match status" value="1"/>
</dbReference>
<evidence type="ECO:0000259" key="2">
    <source>
        <dbReference type="Pfam" id="PF01551"/>
    </source>
</evidence>
<dbReference type="PANTHER" id="PTHR21666:SF289">
    <property type="entry name" value="L-ALA--D-GLU ENDOPEPTIDASE"/>
    <property type="match status" value="1"/>
</dbReference>
<sequence>MKTSVIVAVILLVVLLGAGVYYFRDLSGPSLTLAPDRGPISARRDITLNLADPGSGLRSLSIEALQGEKKIPVLAKQYPAGSHQARETFRLPAGLKEGTFQLQISATDRSPMHFGAGNLTRQFPSFDLQNKPPSVAVLSVAHNIARGGAALVVYTVNREVERSGVVFADRFFPGYRQSGDLYACLFAFPFNLPAESFVPKVLAVDRASNERLAGIYFHLLPKAFPHDRIELSDSFLEKVAGEFKDRFPQAATPLDVFLKANWELREHDLKILAECGRNTSKVPVWEGVFLRLPNSAPRGTFAQLRSYYFHGKEVDQQTHLGIDLAALAHTQVPAANTGKVVYADDLGIYGQCVIIDHGLGLQTLYGHLSRIAVKAGDQVKKGQIIGNTGDTGLAGGDHLHFGVVVSGEQVNPIEWWDPSWIKNNVTGKLAEAASRAATP</sequence>
<dbReference type="InterPro" id="IPR050570">
    <property type="entry name" value="Cell_wall_metabolism_enzyme"/>
</dbReference>
<dbReference type="RefSeq" id="WP_183354103.1">
    <property type="nucleotide sequence ID" value="NZ_BLXX01000003.1"/>
</dbReference>
<dbReference type="InterPro" id="IPR016047">
    <property type="entry name" value="M23ase_b-sheet_dom"/>
</dbReference>
<accession>A0A6V8MHM1</accession>